<comment type="caution">
    <text evidence="1">The sequence shown here is derived from an EMBL/GenBank/DDBJ whole genome shotgun (WGS) entry which is preliminary data.</text>
</comment>
<dbReference type="EMBL" id="JBIYXZ010002068">
    <property type="protein sequence ID" value="KAL3066978.1"/>
    <property type="molecule type" value="Genomic_DNA"/>
</dbReference>
<reference evidence="1 2" key="1">
    <citation type="journal article" date="2022" name="G3 (Bethesda)">
        <title>Evaluating Illumina-, Nanopore-, and PacBio-based genome assembly strategies with the bald notothen, Trematomus borchgrevinki.</title>
        <authorList>
            <person name="Rayamajhi N."/>
            <person name="Cheng C.C."/>
            <person name="Catchen J.M."/>
        </authorList>
    </citation>
    <scope>NUCLEOTIDE SEQUENCE [LARGE SCALE GENOMIC DNA]</scope>
    <source>
        <strain evidence="1">AGRC-2024</strain>
    </source>
</reference>
<dbReference type="Proteomes" id="UP001619887">
    <property type="component" value="Unassembled WGS sequence"/>
</dbReference>
<evidence type="ECO:0000313" key="2">
    <source>
        <dbReference type="Proteomes" id="UP001619887"/>
    </source>
</evidence>
<gene>
    <name evidence="1" type="ORF">OYC64_016846</name>
</gene>
<evidence type="ECO:0000313" key="1">
    <source>
        <dbReference type="EMBL" id="KAL3066978.1"/>
    </source>
</evidence>
<organism evidence="1 2">
    <name type="scientific">Pagothenia borchgrevinki</name>
    <name type="common">Bald rockcod</name>
    <name type="synonym">Trematomus borchgrevinki</name>
    <dbReference type="NCBI Taxonomy" id="8213"/>
    <lineage>
        <taxon>Eukaryota</taxon>
        <taxon>Metazoa</taxon>
        <taxon>Chordata</taxon>
        <taxon>Craniata</taxon>
        <taxon>Vertebrata</taxon>
        <taxon>Euteleostomi</taxon>
        <taxon>Actinopterygii</taxon>
        <taxon>Neopterygii</taxon>
        <taxon>Teleostei</taxon>
        <taxon>Neoteleostei</taxon>
        <taxon>Acanthomorphata</taxon>
        <taxon>Eupercaria</taxon>
        <taxon>Perciformes</taxon>
        <taxon>Notothenioidei</taxon>
        <taxon>Nototheniidae</taxon>
        <taxon>Pagothenia</taxon>
    </lineage>
</organism>
<keyword evidence="2" id="KW-1185">Reference proteome</keyword>
<reference evidence="1 2" key="2">
    <citation type="journal article" date="2024" name="G3 (Bethesda)">
        <title>The genome of the cryopelagic Antarctic bald notothen, Trematomus borchgrevinki.</title>
        <authorList>
            <person name="Rayamajhi N."/>
            <person name="Rivera-Colon A.G."/>
            <person name="Minhas B.F."/>
            <person name="Cheng C.C."/>
            <person name="Catchen J.M."/>
        </authorList>
    </citation>
    <scope>NUCLEOTIDE SEQUENCE [LARGE SCALE GENOMIC DNA]</scope>
    <source>
        <strain evidence="1">AGRC-2024</strain>
    </source>
</reference>
<proteinExistence type="predicted"/>
<accession>A0ABD2HSL7</accession>
<protein>
    <submittedName>
        <fullName evidence="1">Uncharacterized protein</fullName>
    </submittedName>
</protein>
<name>A0ABD2HSL7_PAGBO</name>
<sequence length="28" mass="3176">MCLELSGDLLIAHRRSNGGAKKRRMTFN</sequence>
<dbReference type="AlphaFoldDB" id="A0ABD2HSL7"/>